<keyword evidence="1" id="KW-0963">Cytoplasm</keyword>
<dbReference type="EMBL" id="NHTK01005639">
    <property type="protein sequence ID" value="PPQ75801.1"/>
    <property type="molecule type" value="Genomic_DNA"/>
</dbReference>
<keyword evidence="3" id="KW-0648">Protein biosynthesis</keyword>
<comment type="caution">
    <text evidence="5">The sequence shown here is derived from an EMBL/GenBank/DDBJ whole genome shotgun (WGS) entry which is preliminary data.</text>
</comment>
<dbReference type="InterPro" id="IPR016650">
    <property type="entry name" value="eIF3e"/>
</dbReference>
<evidence type="ECO:0000256" key="1">
    <source>
        <dbReference type="ARBA" id="ARBA00022490"/>
    </source>
</evidence>
<dbReference type="Proteomes" id="UP000284842">
    <property type="component" value="Unassembled WGS sequence"/>
</dbReference>
<dbReference type="GO" id="GO:0005852">
    <property type="term" value="C:eukaryotic translation initiation factor 3 complex"/>
    <property type="evidence" value="ECO:0007669"/>
    <property type="project" value="InterPro"/>
</dbReference>
<evidence type="ECO:0000256" key="4">
    <source>
        <dbReference type="SAM" id="MobiDB-lite"/>
    </source>
</evidence>
<sequence length="228" mass="25158">MAITVVPQTFTTSASSSTDNNLNTSAQWGPHRQLLDPTSLNPALGQLHSRTWSVHWSLFGYFNGPQGKTTLMDAFLAPTYLKTIQTSCHWLLRYITATAVLSRKASAEVTEVIQTEEYSDCVTNSLKALYMDFDSEEVQKEFGRAVEVVGNDFFLQGYKDELLDNNIISISRPPLPVYQSVIEKTCQLAVLTQALGVAFVRPGVQPSTQHQQQAAQRNSAKEVATVGA</sequence>
<name>A0A409WBD2_9AGAR</name>
<organism evidence="5 6">
    <name type="scientific">Panaeolus cyanescens</name>
    <dbReference type="NCBI Taxonomy" id="181874"/>
    <lineage>
        <taxon>Eukaryota</taxon>
        <taxon>Fungi</taxon>
        <taxon>Dikarya</taxon>
        <taxon>Basidiomycota</taxon>
        <taxon>Agaricomycotina</taxon>
        <taxon>Agaricomycetes</taxon>
        <taxon>Agaricomycetidae</taxon>
        <taxon>Agaricales</taxon>
        <taxon>Agaricineae</taxon>
        <taxon>Galeropsidaceae</taxon>
        <taxon>Panaeolus</taxon>
    </lineage>
</organism>
<keyword evidence="2" id="KW-0396">Initiation factor</keyword>
<dbReference type="OrthoDB" id="417252at2759"/>
<gene>
    <name evidence="5" type="ORF">CVT24_002682</name>
</gene>
<evidence type="ECO:0000313" key="6">
    <source>
        <dbReference type="Proteomes" id="UP000284842"/>
    </source>
</evidence>
<accession>A0A409WBD2</accession>
<reference evidence="5 6" key="1">
    <citation type="journal article" date="2018" name="Evol. Lett.">
        <title>Horizontal gene cluster transfer increased hallucinogenic mushroom diversity.</title>
        <authorList>
            <person name="Reynolds H.T."/>
            <person name="Vijayakumar V."/>
            <person name="Gluck-Thaler E."/>
            <person name="Korotkin H.B."/>
            <person name="Matheny P.B."/>
            <person name="Slot J.C."/>
        </authorList>
    </citation>
    <scope>NUCLEOTIDE SEQUENCE [LARGE SCALE GENOMIC DNA]</scope>
    <source>
        <strain evidence="5 6">2629</strain>
    </source>
</reference>
<evidence type="ECO:0000256" key="2">
    <source>
        <dbReference type="ARBA" id="ARBA00022540"/>
    </source>
</evidence>
<dbReference type="InParanoid" id="A0A409WBD2"/>
<keyword evidence="6" id="KW-1185">Reference proteome</keyword>
<dbReference type="GO" id="GO:0003743">
    <property type="term" value="F:translation initiation factor activity"/>
    <property type="evidence" value="ECO:0007669"/>
    <property type="project" value="UniProtKB-KW"/>
</dbReference>
<evidence type="ECO:0000256" key="3">
    <source>
        <dbReference type="ARBA" id="ARBA00022917"/>
    </source>
</evidence>
<proteinExistence type="predicted"/>
<dbReference type="AlphaFoldDB" id="A0A409WBD2"/>
<evidence type="ECO:0000313" key="5">
    <source>
        <dbReference type="EMBL" id="PPQ75801.1"/>
    </source>
</evidence>
<dbReference type="STRING" id="181874.A0A409WBD2"/>
<feature type="region of interest" description="Disordered" evidence="4">
    <location>
        <begin position="208"/>
        <end position="228"/>
    </location>
</feature>
<dbReference type="PANTHER" id="PTHR10317">
    <property type="entry name" value="EUKARYOTIC TRANSLATION INITIATION FACTOR 3 SUBUNIT E"/>
    <property type="match status" value="1"/>
</dbReference>
<protein>
    <submittedName>
        <fullName evidence="5">Uncharacterized protein</fullName>
    </submittedName>
</protein>